<dbReference type="PANTHER" id="PTHR30158:SF24">
    <property type="entry name" value="HLYD FAMILY SECRETION PROTEIN"/>
    <property type="match status" value="1"/>
</dbReference>
<dbReference type="GO" id="GO:0005886">
    <property type="term" value="C:plasma membrane"/>
    <property type="evidence" value="ECO:0007669"/>
    <property type="project" value="TreeGrafter"/>
</dbReference>
<feature type="chain" id="PRO_5032899962" evidence="3">
    <location>
        <begin position="16"/>
        <end position="381"/>
    </location>
</feature>
<sequence length="381" mass="40750">MVLSAALLTGAFALAACSEQNTYEPPPPPKVDVALPVKQNVTPYLETTGTTASINSTALVARVQGFIQSINYRDGDAVKAGTVLFVIEPEPYQLALDQANAAKASADAALKQSQAEFERQKALVAKTFATQQDLEKAEAARDANIAAQQQATASIQQAELNLSYTQVKAPFDGVVTARLVSVGELVGPNNVSTLASIVQFNPIYVDFNVSEKEVLRVRATMQKRGVTTQDLKKIPVEIGLQTEKGYPHVGALDYAAPIITANTGQLAVRGVFDNENRQLLPGYFVRVRVPLFEEPDRLLVPDRAVGSDQSGRYVLIAGKDDIVEQRTVQLGQLVGELRVVSSGVTADDRVVVSGLLTAIPGQKIEPHMTVLTATAADGVTQ</sequence>
<evidence type="ECO:0000259" key="5">
    <source>
        <dbReference type="Pfam" id="PF25917"/>
    </source>
</evidence>
<dbReference type="Gene3D" id="1.10.287.470">
    <property type="entry name" value="Helix hairpin bin"/>
    <property type="match status" value="1"/>
</dbReference>
<gene>
    <name evidence="8" type="ORF">HQ945_19840</name>
</gene>
<evidence type="ECO:0000259" key="7">
    <source>
        <dbReference type="Pfam" id="PF25967"/>
    </source>
</evidence>
<feature type="signal peptide" evidence="3">
    <location>
        <begin position="1"/>
        <end position="15"/>
    </location>
</feature>
<dbReference type="SUPFAM" id="SSF111369">
    <property type="entry name" value="HlyD-like secretion proteins"/>
    <property type="match status" value="1"/>
</dbReference>
<dbReference type="InterPro" id="IPR058624">
    <property type="entry name" value="MdtA-like_HH"/>
</dbReference>
<keyword evidence="3" id="KW-0732">Signal</keyword>
<protein>
    <submittedName>
        <fullName evidence="8">Efflux RND transporter periplasmic adaptor subunit</fullName>
    </submittedName>
</protein>
<evidence type="ECO:0000259" key="6">
    <source>
        <dbReference type="Pfam" id="PF25944"/>
    </source>
</evidence>
<comment type="subcellular location">
    <subcellularLocation>
        <location evidence="1">Cell envelope</location>
    </subcellularLocation>
</comment>
<accession>A0A849W0H3</accession>
<dbReference type="Pfam" id="PF25944">
    <property type="entry name" value="Beta-barrel_RND"/>
    <property type="match status" value="1"/>
</dbReference>
<dbReference type="Proteomes" id="UP000550508">
    <property type="component" value="Unassembled WGS sequence"/>
</dbReference>
<dbReference type="RefSeq" id="WP_036815042.1">
    <property type="nucleotide sequence ID" value="NZ_JABUMX010000006.1"/>
</dbReference>
<dbReference type="Pfam" id="PF25917">
    <property type="entry name" value="BSH_RND"/>
    <property type="match status" value="1"/>
</dbReference>
<feature type="domain" description="Multidrug resistance protein MdtA-like barrel-sandwich hybrid" evidence="5">
    <location>
        <begin position="59"/>
        <end position="193"/>
    </location>
</feature>
<evidence type="ECO:0000313" key="8">
    <source>
        <dbReference type="EMBL" id="NTS33513.1"/>
    </source>
</evidence>
<evidence type="ECO:0000259" key="4">
    <source>
        <dbReference type="Pfam" id="PF25876"/>
    </source>
</evidence>
<name>A0A849W0H3_9HYPH</name>
<dbReference type="InterPro" id="IPR058626">
    <property type="entry name" value="MdtA-like_b-barrel"/>
</dbReference>
<dbReference type="PANTHER" id="PTHR30158">
    <property type="entry name" value="ACRA/E-RELATED COMPONENT OF DRUG EFFLUX TRANSPORTER"/>
    <property type="match status" value="1"/>
</dbReference>
<dbReference type="InterPro" id="IPR006143">
    <property type="entry name" value="RND_pump_MFP"/>
</dbReference>
<reference evidence="8 9" key="1">
    <citation type="submission" date="2020-05" db="EMBL/GenBank/DDBJ databases">
        <authorList>
            <person name="Kim M.K."/>
        </authorList>
    </citation>
    <scope>NUCLEOTIDE SEQUENCE [LARGE SCALE GENOMIC DNA]</scope>
    <source>
        <strain evidence="8 9">BT25</strain>
    </source>
</reference>
<proteinExistence type="inferred from homology"/>
<evidence type="ECO:0000256" key="2">
    <source>
        <dbReference type="ARBA" id="ARBA00009477"/>
    </source>
</evidence>
<evidence type="ECO:0000256" key="1">
    <source>
        <dbReference type="ARBA" id="ARBA00004196"/>
    </source>
</evidence>
<dbReference type="Pfam" id="PF25967">
    <property type="entry name" value="RND-MFP_C"/>
    <property type="match status" value="1"/>
</dbReference>
<keyword evidence="9" id="KW-1185">Reference proteome</keyword>
<dbReference type="Gene3D" id="2.40.50.100">
    <property type="match status" value="1"/>
</dbReference>
<organism evidence="8 9">
    <name type="scientific">Phyllobacterium pellucidum</name>
    <dbReference type="NCBI Taxonomy" id="2740464"/>
    <lineage>
        <taxon>Bacteria</taxon>
        <taxon>Pseudomonadati</taxon>
        <taxon>Pseudomonadota</taxon>
        <taxon>Alphaproteobacteria</taxon>
        <taxon>Hyphomicrobiales</taxon>
        <taxon>Phyllobacteriaceae</taxon>
        <taxon>Phyllobacterium</taxon>
    </lineage>
</organism>
<dbReference type="Pfam" id="PF25876">
    <property type="entry name" value="HH_MFP_RND"/>
    <property type="match status" value="1"/>
</dbReference>
<feature type="domain" description="Multidrug resistance protein MdtA-like alpha-helical hairpin" evidence="4">
    <location>
        <begin position="96"/>
        <end position="165"/>
    </location>
</feature>
<feature type="domain" description="Multidrug resistance protein MdtA-like beta-barrel" evidence="6">
    <location>
        <begin position="202"/>
        <end position="289"/>
    </location>
</feature>
<dbReference type="Gene3D" id="2.40.420.20">
    <property type="match status" value="1"/>
</dbReference>
<dbReference type="Gene3D" id="2.40.30.170">
    <property type="match status" value="1"/>
</dbReference>
<evidence type="ECO:0000313" key="9">
    <source>
        <dbReference type="Proteomes" id="UP000550508"/>
    </source>
</evidence>
<dbReference type="AlphaFoldDB" id="A0A849W0H3"/>
<feature type="domain" description="Multidrug resistance protein MdtA-like C-terminal permuted SH3" evidence="7">
    <location>
        <begin position="298"/>
        <end position="355"/>
    </location>
</feature>
<dbReference type="InterPro" id="IPR058625">
    <property type="entry name" value="MdtA-like_BSH"/>
</dbReference>
<evidence type="ECO:0000256" key="3">
    <source>
        <dbReference type="SAM" id="SignalP"/>
    </source>
</evidence>
<dbReference type="InterPro" id="IPR058627">
    <property type="entry name" value="MdtA-like_C"/>
</dbReference>
<comment type="caution">
    <text evidence="8">The sequence shown here is derived from an EMBL/GenBank/DDBJ whole genome shotgun (WGS) entry which is preliminary data.</text>
</comment>
<dbReference type="NCBIfam" id="TIGR01730">
    <property type="entry name" value="RND_mfp"/>
    <property type="match status" value="1"/>
</dbReference>
<dbReference type="GO" id="GO:0022857">
    <property type="term" value="F:transmembrane transporter activity"/>
    <property type="evidence" value="ECO:0007669"/>
    <property type="project" value="InterPro"/>
</dbReference>
<dbReference type="FunFam" id="2.40.420.20:FF:000001">
    <property type="entry name" value="Efflux RND transporter periplasmic adaptor subunit"/>
    <property type="match status" value="1"/>
</dbReference>
<dbReference type="EMBL" id="JABUMX010000006">
    <property type="protein sequence ID" value="NTS33513.1"/>
    <property type="molecule type" value="Genomic_DNA"/>
</dbReference>
<dbReference type="GO" id="GO:0030313">
    <property type="term" value="C:cell envelope"/>
    <property type="evidence" value="ECO:0007669"/>
    <property type="project" value="UniProtKB-SubCell"/>
</dbReference>
<comment type="similarity">
    <text evidence="2">Belongs to the membrane fusion protein (MFP) (TC 8.A.1) family.</text>
</comment>
<dbReference type="GO" id="GO:0046677">
    <property type="term" value="P:response to antibiotic"/>
    <property type="evidence" value="ECO:0007669"/>
    <property type="project" value="TreeGrafter"/>
</dbReference>